<feature type="disulfide bond" evidence="6">
    <location>
        <begin position="260"/>
        <end position="287"/>
    </location>
</feature>
<feature type="disulfide bond" evidence="6">
    <location>
        <begin position="74"/>
        <end position="101"/>
    </location>
</feature>
<dbReference type="InterPro" id="IPR000436">
    <property type="entry name" value="Sushi_SCR_CCP_dom"/>
</dbReference>
<dbReference type="InterPro" id="IPR035976">
    <property type="entry name" value="Sushi/SCR/CCP_sf"/>
</dbReference>
<comment type="caution">
    <text evidence="6">Lacks conserved residue(s) required for the propagation of feature annotation.</text>
</comment>
<keyword evidence="5" id="KW-0325">Glycoprotein</keyword>
<dbReference type="Proteomes" id="UP000821866">
    <property type="component" value="Chromosome 3"/>
</dbReference>
<feature type="domain" description="Sushi" evidence="7">
    <location>
        <begin position="44"/>
        <end position="103"/>
    </location>
</feature>
<keyword evidence="3" id="KW-0677">Repeat</keyword>
<sequence length="407" mass="43090">MVNPRAGSSAYAVGPTLCSGVGRREANVNPQDRPYVSCQAGTGTACSSPFPIPNGVVDVPPGKLDVNSKVEYRCNTGYLLVGAAERVCQMNGTWSGLEPHCQAAFPNTSCPQLGPIAHGDVTVEPGQIHVNTKAEYRCDIRYTLIGDKERFCQLNGTWSGKEPICHDANADTCPPPPPIPNGAIDVAPGPIVVRTRIEYRCHSGYALLGQSERFCQHNGSWTGAAPVCEANCPVPSPIANGDVSVPGSKLFPNIPVQYQCNAGYTLVGPQVRVCQADGTWSGSEPVCQIDGDVDVPPGPLVANTRVRYRCNVGYSLIGPSERSCKPDGSWTGTQPVCQRDSGPTVCLAPGSIPNGAVDLPRGALVANAKVQYRCNVGYTLMGPAERICQPDGSWSGTEPVCQSEHAW</sequence>
<evidence type="ECO:0000259" key="7">
    <source>
        <dbReference type="PROSITE" id="PS50923"/>
    </source>
</evidence>
<evidence type="ECO:0000256" key="1">
    <source>
        <dbReference type="ARBA" id="ARBA00022659"/>
    </source>
</evidence>
<feature type="domain" description="Sushi" evidence="7">
    <location>
        <begin position="290"/>
        <end position="339"/>
    </location>
</feature>
<dbReference type="CDD" id="cd00033">
    <property type="entry name" value="CCP"/>
    <property type="match status" value="6"/>
</dbReference>
<feature type="domain" description="Sushi" evidence="7">
    <location>
        <begin position="344"/>
        <end position="403"/>
    </location>
</feature>
<dbReference type="Gene3D" id="2.10.70.10">
    <property type="entry name" value="Complement Module, domain 1"/>
    <property type="match status" value="6"/>
</dbReference>
<dbReference type="Pfam" id="PF00084">
    <property type="entry name" value="Sushi"/>
    <property type="match status" value="6"/>
</dbReference>
<reference evidence="8" key="1">
    <citation type="journal article" date="2020" name="Cell">
        <title>Large-Scale Comparative Analyses of Tick Genomes Elucidate Their Genetic Diversity and Vector Capacities.</title>
        <authorList>
            <consortium name="Tick Genome and Microbiome Consortium (TIGMIC)"/>
            <person name="Jia N."/>
            <person name="Wang J."/>
            <person name="Shi W."/>
            <person name="Du L."/>
            <person name="Sun Y."/>
            <person name="Zhan W."/>
            <person name="Jiang J.F."/>
            <person name="Wang Q."/>
            <person name="Zhang B."/>
            <person name="Ji P."/>
            <person name="Bell-Sakyi L."/>
            <person name="Cui X.M."/>
            <person name="Yuan T.T."/>
            <person name="Jiang B.G."/>
            <person name="Yang W.F."/>
            <person name="Lam T.T."/>
            <person name="Chang Q.C."/>
            <person name="Ding S.J."/>
            <person name="Wang X.J."/>
            <person name="Zhu J.G."/>
            <person name="Ruan X.D."/>
            <person name="Zhao L."/>
            <person name="Wei J.T."/>
            <person name="Ye R.Z."/>
            <person name="Que T.C."/>
            <person name="Du C.H."/>
            <person name="Zhou Y.H."/>
            <person name="Cheng J.X."/>
            <person name="Dai P.F."/>
            <person name="Guo W.B."/>
            <person name="Han X.H."/>
            <person name="Huang E.J."/>
            <person name="Li L.F."/>
            <person name="Wei W."/>
            <person name="Gao Y.C."/>
            <person name="Liu J.Z."/>
            <person name="Shao H.Z."/>
            <person name="Wang X."/>
            <person name="Wang C.C."/>
            <person name="Yang T.C."/>
            <person name="Huo Q.B."/>
            <person name="Li W."/>
            <person name="Chen H.Y."/>
            <person name="Chen S.E."/>
            <person name="Zhou L.G."/>
            <person name="Ni X.B."/>
            <person name="Tian J.H."/>
            <person name="Sheng Y."/>
            <person name="Liu T."/>
            <person name="Pan Y.S."/>
            <person name="Xia L.Y."/>
            <person name="Li J."/>
            <person name="Zhao F."/>
            <person name="Cao W.C."/>
        </authorList>
    </citation>
    <scope>NUCLEOTIDE SEQUENCE</scope>
    <source>
        <strain evidence="8">Rmic-2018</strain>
    </source>
</reference>
<evidence type="ECO:0000256" key="3">
    <source>
        <dbReference type="ARBA" id="ARBA00022737"/>
    </source>
</evidence>
<organism evidence="8 9">
    <name type="scientific">Rhipicephalus microplus</name>
    <name type="common">Cattle tick</name>
    <name type="synonym">Boophilus microplus</name>
    <dbReference type="NCBI Taxonomy" id="6941"/>
    <lineage>
        <taxon>Eukaryota</taxon>
        <taxon>Metazoa</taxon>
        <taxon>Ecdysozoa</taxon>
        <taxon>Arthropoda</taxon>
        <taxon>Chelicerata</taxon>
        <taxon>Arachnida</taxon>
        <taxon>Acari</taxon>
        <taxon>Parasitiformes</taxon>
        <taxon>Ixodida</taxon>
        <taxon>Ixodoidea</taxon>
        <taxon>Ixodidae</taxon>
        <taxon>Rhipicephalinae</taxon>
        <taxon>Rhipicephalus</taxon>
        <taxon>Boophilus</taxon>
    </lineage>
</organism>
<dbReference type="PANTHER" id="PTHR46393">
    <property type="entry name" value="SUSHI DOMAIN-CONTAINING PROTEIN"/>
    <property type="match status" value="1"/>
</dbReference>
<dbReference type="SUPFAM" id="SSF57535">
    <property type="entry name" value="Complement control module/SCR domain"/>
    <property type="match status" value="6"/>
</dbReference>
<feature type="domain" description="Sushi" evidence="7">
    <location>
        <begin position="171"/>
        <end position="230"/>
    </location>
</feature>
<feature type="domain" description="Sushi" evidence="7">
    <location>
        <begin position="108"/>
        <end position="167"/>
    </location>
</feature>
<feature type="disulfide bond" evidence="6">
    <location>
        <begin position="138"/>
        <end position="165"/>
    </location>
</feature>
<evidence type="ECO:0000256" key="2">
    <source>
        <dbReference type="ARBA" id="ARBA00022729"/>
    </source>
</evidence>
<keyword evidence="4 6" id="KW-1015">Disulfide bond</keyword>
<gene>
    <name evidence="8" type="ORF">HPB51_022276</name>
</gene>
<accession>A0A9J6ECB1</accession>
<evidence type="ECO:0000313" key="9">
    <source>
        <dbReference type="Proteomes" id="UP000821866"/>
    </source>
</evidence>
<feature type="disulfide bond" evidence="6">
    <location>
        <begin position="201"/>
        <end position="228"/>
    </location>
</feature>
<feature type="disulfide bond" evidence="6">
    <location>
        <begin position="374"/>
        <end position="401"/>
    </location>
</feature>
<evidence type="ECO:0000256" key="5">
    <source>
        <dbReference type="ARBA" id="ARBA00023180"/>
    </source>
</evidence>
<keyword evidence="2" id="KW-0732">Signal</keyword>
<dbReference type="PANTHER" id="PTHR46393:SF7">
    <property type="entry name" value="COMPLEMENT C2"/>
    <property type="match status" value="1"/>
</dbReference>
<keyword evidence="9" id="KW-1185">Reference proteome</keyword>
<evidence type="ECO:0000256" key="4">
    <source>
        <dbReference type="ARBA" id="ARBA00023157"/>
    </source>
</evidence>
<evidence type="ECO:0000313" key="8">
    <source>
        <dbReference type="EMBL" id="KAH8031956.1"/>
    </source>
</evidence>
<comment type="caution">
    <text evidence="8">The sequence shown here is derived from an EMBL/GenBank/DDBJ whole genome shotgun (WGS) entry which is preliminary data.</text>
</comment>
<feature type="domain" description="Sushi" evidence="7">
    <location>
        <begin position="231"/>
        <end position="289"/>
    </location>
</feature>
<dbReference type="SMART" id="SM00032">
    <property type="entry name" value="CCP"/>
    <property type="match status" value="6"/>
</dbReference>
<protein>
    <recommendedName>
        <fullName evidence="7">Sushi domain-containing protein</fullName>
    </recommendedName>
</protein>
<dbReference type="EMBL" id="JABSTU010000005">
    <property type="protein sequence ID" value="KAH8031956.1"/>
    <property type="molecule type" value="Genomic_DNA"/>
</dbReference>
<evidence type="ECO:0000256" key="6">
    <source>
        <dbReference type="PROSITE-ProRule" id="PRU00302"/>
    </source>
</evidence>
<reference evidence="8" key="2">
    <citation type="submission" date="2021-09" db="EMBL/GenBank/DDBJ databases">
        <authorList>
            <person name="Jia N."/>
            <person name="Wang J."/>
            <person name="Shi W."/>
            <person name="Du L."/>
            <person name="Sun Y."/>
            <person name="Zhan W."/>
            <person name="Jiang J."/>
            <person name="Wang Q."/>
            <person name="Zhang B."/>
            <person name="Ji P."/>
            <person name="Sakyi L.B."/>
            <person name="Cui X."/>
            <person name="Yuan T."/>
            <person name="Jiang B."/>
            <person name="Yang W."/>
            <person name="Lam T.T.-Y."/>
            <person name="Chang Q."/>
            <person name="Ding S."/>
            <person name="Wang X."/>
            <person name="Zhu J."/>
            <person name="Ruan X."/>
            <person name="Zhao L."/>
            <person name="Wei J."/>
            <person name="Que T."/>
            <person name="Du C."/>
            <person name="Cheng J."/>
            <person name="Dai P."/>
            <person name="Han X."/>
            <person name="Huang E."/>
            <person name="Gao Y."/>
            <person name="Liu J."/>
            <person name="Shao H."/>
            <person name="Ye R."/>
            <person name="Li L."/>
            <person name="Wei W."/>
            <person name="Wang X."/>
            <person name="Wang C."/>
            <person name="Huo Q."/>
            <person name="Li W."/>
            <person name="Guo W."/>
            <person name="Chen H."/>
            <person name="Chen S."/>
            <person name="Zhou L."/>
            <person name="Zhou L."/>
            <person name="Ni X."/>
            <person name="Tian J."/>
            <person name="Zhou Y."/>
            <person name="Sheng Y."/>
            <person name="Liu T."/>
            <person name="Pan Y."/>
            <person name="Xia L."/>
            <person name="Li J."/>
            <person name="Zhao F."/>
            <person name="Cao W."/>
        </authorList>
    </citation>
    <scope>NUCLEOTIDE SEQUENCE</scope>
    <source>
        <strain evidence="8">Rmic-2018</strain>
        <tissue evidence="8">Larvae</tissue>
    </source>
</reference>
<dbReference type="AlphaFoldDB" id="A0A9J6ECB1"/>
<dbReference type="PROSITE" id="PS50923">
    <property type="entry name" value="SUSHI"/>
    <property type="match status" value="6"/>
</dbReference>
<name>A0A9J6ECB1_RHIMP</name>
<feature type="disulfide bond" evidence="6">
    <location>
        <begin position="310"/>
        <end position="337"/>
    </location>
</feature>
<dbReference type="VEuPathDB" id="VectorBase:LOC119163470"/>
<keyword evidence="1 6" id="KW-0768">Sushi</keyword>
<proteinExistence type="predicted"/>